<dbReference type="RefSeq" id="WP_075975733.1">
    <property type="nucleotide sequence ID" value="NZ_MKQR01000016.1"/>
</dbReference>
<comment type="caution">
    <text evidence="1">The sequence shown here is derived from an EMBL/GenBank/DDBJ whole genome shotgun (WGS) entry which is preliminary data.</text>
</comment>
<name>A0A1Q9LKL3_9PSEU</name>
<evidence type="ECO:0008006" key="3">
    <source>
        <dbReference type="Google" id="ProtNLM"/>
    </source>
</evidence>
<evidence type="ECO:0000313" key="2">
    <source>
        <dbReference type="Proteomes" id="UP000186040"/>
    </source>
</evidence>
<dbReference type="Proteomes" id="UP000186040">
    <property type="component" value="Unassembled WGS sequence"/>
</dbReference>
<dbReference type="OrthoDB" id="5185958at2"/>
<organism evidence="1 2">
    <name type="scientific">Actinokineospora bangkokensis</name>
    <dbReference type="NCBI Taxonomy" id="1193682"/>
    <lineage>
        <taxon>Bacteria</taxon>
        <taxon>Bacillati</taxon>
        <taxon>Actinomycetota</taxon>
        <taxon>Actinomycetes</taxon>
        <taxon>Pseudonocardiales</taxon>
        <taxon>Pseudonocardiaceae</taxon>
        <taxon>Actinokineospora</taxon>
    </lineage>
</organism>
<proteinExistence type="predicted"/>
<accession>A0A1Q9LKL3</accession>
<protein>
    <recommendedName>
        <fullName evidence="3">Immunity protein Imm1</fullName>
    </recommendedName>
</protein>
<dbReference type="STRING" id="1193682.BJP25_21305"/>
<dbReference type="Pfam" id="PF14430">
    <property type="entry name" value="Imm1"/>
    <property type="match status" value="1"/>
</dbReference>
<reference evidence="1 2" key="1">
    <citation type="submission" date="2016-10" db="EMBL/GenBank/DDBJ databases">
        <title>The Draft Genome Sequence of Actinokineospora bangkokensis 44EHWT reveals the biosynthetic pathway of antifungal compounds Thailandins with unusual extender unit butylmalonyl-CoA.</title>
        <authorList>
            <person name="Greule A."/>
            <person name="Intra B."/>
            <person name="Flemming S."/>
            <person name="Rommel M.G."/>
            <person name="Panbangred W."/>
            <person name="Bechthold A."/>
        </authorList>
    </citation>
    <scope>NUCLEOTIDE SEQUENCE [LARGE SCALE GENOMIC DNA]</scope>
    <source>
        <strain evidence="1 2">44EHW</strain>
    </source>
</reference>
<dbReference type="EMBL" id="MKQR01000016">
    <property type="protein sequence ID" value="OLR92591.1"/>
    <property type="molecule type" value="Genomic_DNA"/>
</dbReference>
<gene>
    <name evidence="1" type="ORF">BJP25_21305</name>
</gene>
<evidence type="ECO:0000313" key="1">
    <source>
        <dbReference type="EMBL" id="OLR92591.1"/>
    </source>
</evidence>
<dbReference type="InterPro" id="IPR025680">
    <property type="entry name" value="DddI"/>
</dbReference>
<dbReference type="AlphaFoldDB" id="A0A1Q9LKL3"/>
<keyword evidence="2" id="KW-1185">Reference proteome</keyword>
<sequence length="154" mass="17508">MKQLALWYFVEQEDDHLAATEQELDAALNAVLARGDERWWPVAEVTLADEPDTSPTLYVGLRGEVGVVRYSPADEYRSYYSRNPQSSDVSPIMYMYHENEFEVPINAQVPIADVRRAVAEFATTGQRPDCLHWQEWKAPATTGSEYPGTLPQEK</sequence>